<sequence>MSDGTISKISVISIRSQTFFQMQIELVTRMGAEDCVDTFSTSETIKVVQ</sequence>
<evidence type="ECO:0000313" key="2">
    <source>
        <dbReference type="Proteomes" id="UP000268014"/>
    </source>
</evidence>
<dbReference type="WBParaSite" id="HPLM_0001635501-mRNA-1">
    <property type="protein sequence ID" value="HPLM_0001635501-mRNA-1"/>
    <property type="gene ID" value="HPLM_0001635501"/>
</dbReference>
<accession>A0A0N4WX39</accession>
<evidence type="ECO:0000313" key="3">
    <source>
        <dbReference type="WBParaSite" id="HPLM_0001635501-mRNA-1"/>
    </source>
</evidence>
<name>A0A0N4WX39_HAEPC</name>
<reference evidence="1 2" key="2">
    <citation type="submission" date="2018-11" db="EMBL/GenBank/DDBJ databases">
        <authorList>
            <consortium name="Pathogen Informatics"/>
        </authorList>
    </citation>
    <scope>NUCLEOTIDE SEQUENCE [LARGE SCALE GENOMIC DNA]</scope>
    <source>
        <strain evidence="1 2">MHpl1</strain>
    </source>
</reference>
<reference evidence="3" key="1">
    <citation type="submission" date="2017-02" db="UniProtKB">
        <authorList>
            <consortium name="WormBaseParasite"/>
        </authorList>
    </citation>
    <scope>IDENTIFICATION</scope>
</reference>
<organism evidence="3">
    <name type="scientific">Haemonchus placei</name>
    <name type="common">Barber's pole worm</name>
    <dbReference type="NCBI Taxonomy" id="6290"/>
    <lineage>
        <taxon>Eukaryota</taxon>
        <taxon>Metazoa</taxon>
        <taxon>Ecdysozoa</taxon>
        <taxon>Nematoda</taxon>
        <taxon>Chromadorea</taxon>
        <taxon>Rhabditida</taxon>
        <taxon>Rhabditina</taxon>
        <taxon>Rhabditomorpha</taxon>
        <taxon>Strongyloidea</taxon>
        <taxon>Trichostrongylidae</taxon>
        <taxon>Haemonchus</taxon>
    </lineage>
</organism>
<keyword evidence="2" id="KW-1185">Reference proteome</keyword>
<dbReference type="AlphaFoldDB" id="A0A0N4WX39"/>
<evidence type="ECO:0000313" key="1">
    <source>
        <dbReference type="EMBL" id="VDO59567.1"/>
    </source>
</evidence>
<gene>
    <name evidence="1" type="ORF">HPLM_LOCUS16347</name>
</gene>
<proteinExistence type="predicted"/>
<dbReference type="Proteomes" id="UP000268014">
    <property type="component" value="Unassembled WGS sequence"/>
</dbReference>
<dbReference type="EMBL" id="UZAF01019380">
    <property type="protein sequence ID" value="VDO59567.1"/>
    <property type="molecule type" value="Genomic_DNA"/>
</dbReference>
<protein>
    <submittedName>
        <fullName evidence="1 3">Uncharacterized protein</fullName>
    </submittedName>
</protein>